<dbReference type="RefSeq" id="WP_182607042.1">
    <property type="nucleotide sequence ID" value="NZ_VKHT01000534.1"/>
</dbReference>
<protein>
    <submittedName>
        <fullName evidence="1">AAA family ATPase</fullName>
    </submittedName>
</protein>
<dbReference type="AlphaFoldDB" id="A0A7W3Y2M9"/>
<name>A0A7W3Y2M9_9ACTN</name>
<keyword evidence="2" id="KW-1185">Reference proteome</keyword>
<dbReference type="Pfam" id="PF13671">
    <property type="entry name" value="AAA_33"/>
    <property type="match status" value="1"/>
</dbReference>
<evidence type="ECO:0000313" key="2">
    <source>
        <dbReference type="Proteomes" id="UP000538929"/>
    </source>
</evidence>
<organism evidence="1 2">
    <name type="scientific">Streptomyces alkaliphilus</name>
    <dbReference type="NCBI Taxonomy" id="1472722"/>
    <lineage>
        <taxon>Bacteria</taxon>
        <taxon>Bacillati</taxon>
        <taxon>Actinomycetota</taxon>
        <taxon>Actinomycetes</taxon>
        <taxon>Kitasatosporales</taxon>
        <taxon>Streptomycetaceae</taxon>
        <taxon>Streptomyces</taxon>
    </lineage>
</organism>
<dbReference type="Gene3D" id="3.40.50.300">
    <property type="entry name" value="P-loop containing nucleotide triphosphate hydrolases"/>
    <property type="match status" value="1"/>
</dbReference>
<proteinExistence type="predicted"/>
<comment type="caution">
    <text evidence="1">The sequence shown here is derived from an EMBL/GenBank/DDBJ whole genome shotgun (WGS) entry which is preliminary data.</text>
</comment>
<dbReference type="EMBL" id="VKHT01000534">
    <property type="protein sequence ID" value="MBB0245576.1"/>
    <property type="molecule type" value="Genomic_DNA"/>
</dbReference>
<dbReference type="SUPFAM" id="SSF52540">
    <property type="entry name" value="P-loop containing nucleoside triphosphate hydrolases"/>
    <property type="match status" value="1"/>
</dbReference>
<gene>
    <name evidence="1" type="ORF">FNQ90_16060</name>
</gene>
<dbReference type="Proteomes" id="UP000538929">
    <property type="component" value="Unassembled WGS sequence"/>
</dbReference>
<evidence type="ECO:0000313" key="1">
    <source>
        <dbReference type="EMBL" id="MBB0245576.1"/>
    </source>
</evidence>
<sequence>MLIWINGAFGSGKTTLTEELKRRLPDALVFDPEWIGFVLRGIVPVPTGNFQDLGLWRRQVISLAVGLVEEYPGRTVIAPMTLVNPRYSQEILGGLRRAGVPLHHVFLKVSAGELERRIAARVFHPGDPERDEAARRWCRERVPECVAAVASLPGDTLVMDGERPTRDLADEVVARVGRFG</sequence>
<dbReference type="InterPro" id="IPR027417">
    <property type="entry name" value="P-loop_NTPase"/>
</dbReference>
<reference evidence="2" key="1">
    <citation type="submission" date="2019-10" db="EMBL/GenBank/DDBJ databases">
        <title>Streptomyces sp. nov., a novel actinobacterium isolated from alkaline environment.</title>
        <authorList>
            <person name="Golinska P."/>
        </authorList>
    </citation>
    <scope>NUCLEOTIDE SEQUENCE [LARGE SCALE GENOMIC DNA]</scope>
    <source>
        <strain evidence="2">DSM 42118</strain>
    </source>
</reference>
<accession>A0A7W3Y2M9</accession>